<evidence type="ECO:0000313" key="5">
    <source>
        <dbReference type="Ensembl" id="ENSCMIP00000007386.1"/>
    </source>
</evidence>
<comment type="similarity">
    <text evidence="1">Belongs to the prefoldin subunit beta family.</text>
</comment>
<sequence length="121" mass="13576">LALEGVQRRFTRLVPGMRGLTYEDRLVIDTLKEVEPTRKCYRMVGGVLVERTVKEVLPALEINKEQLAKLIDSFATQMVSKGKELNEFRAKHDIRLVNEEKMSRESEGAGKSGSAGVLVSE</sequence>
<dbReference type="GO" id="GO:0016272">
    <property type="term" value="C:prefoldin complex"/>
    <property type="evidence" value="ECO:0007669"/>
    <property type="project" value="InterPro"/>
</dbReference>
<feature type="compositionally biased region" description="Basic and acidic residues" evidence="4">
    <location>
        <begin position="99"/>
        <end position="108"/>
    </location>
</feature>
<evidence type="ECO:0000256" key="4">
    <source>
        <dbReference type="SAM" id="MobiDB-lite"/>
    </source>
</evidence>
<dbReference type="Proteomes" id="UP000314986">
    <property type="component" value="Unassembled WGS sequence"/>
</dbReference>
<keyword evidence="6" id="KW-1185">Reference proteome</keyword>
<comment type="function">
    <text evidence="3">Binds specifically to cytosolic chaperonin (c-CPN) and transfers target proteins to it. Binds to nascent polypeptide chain and promotes folding in an environment in which there are many competing pathways for nonnative proteins.</text>
</comment>
<accession>A0A4W3GUY0</accession>
<dbReference type="Gene3D" id="1.10.287.370">
    <property type="match status" value="1"/>
</dbReference>
<evidence type="ECO:0000256" key="2">
    <source>
        <dbReference type="ARBA" id="ARBA00023186"/>
    </source>
</evidence>
<dbReference type="InterPro" id="IPR009053">
    <property type="entry name" value="Prefoldin"/>
</dbReference>
<name>A0A4W3GUY0_CALMI</name>
<keyword evidence="2" id="KW-0143">Chaperone</keyword>
<protein>
    <recommendedName>
        <fullName evidence="7">Prefoldin subunit 2</fullName>
    </recommendedName>
</protein>
<dbReference type="InParanoid" id="A0A4W3GUY0"/>
<feature type="compositionally biased region" description="Low complexity" evidence="4">
    <location>
        <begin position="112"/>
        <end position="121"/>
    </location>
</feature>
<dbReference type="GO" id="GO:0051082">
    <property type="term" value="F:unfolded protein binding"/>
    <property type="evidence" value="ECO:0007669"/>
    <property type="project" value="InterPro"/>
</dbReference>
<dbReference type="InterPro" id="IPR002777">
    <property type="entry name" value="PFD_beta-like"/>
</dbReference>
<dbReference type="GeneTree" id="ENSGT00390000009272"/>
<dbReference type="Pfam" id="PF01920">
    <property type="entry name" value="Prefoldin_2"/>
    <property type="match status" value="1"/>
</dbReference>
<evidence type="ECO:0000256" key="3">
    <source>
        <dbReference type="ARBA" id="ARBA00024667"/>
    </source>
</evidence>
<dbReference type="STRING" id="7868.ENSCMIP00000007386"/>
<evidence type="ECO:0000256" key="1">
    <source>
        <dbReference type="ARBA" id="ARBA00008045"/>
    </source>
</evidence>
<dbReference type="OMA" id="MRRCYRM"/>
<evidence type="ECO:0000313" key="6">
    <source>
        <dbReference type="Proteomes" id="UP000314986"/>
    </source>
</evidence>
<dbReference type="Ensembl" id="ENSCMIT00000007610.1">
    <property type="protein sequence ID" value="ENSCMIP00000007386.1"/>
    <property type="gene ID" value="ENSCMIG00000004063.1"/>
</dbReference>
<dbReference type="PANTHER" id="PTHR13303">
    <property type="entry name" value="PREFOLDIN SUBUNIT 2"/>
    <property type="match status" value="1"/>
</dbReference>
<evidence type="ECO:0008006" key="7">
    <source>
        <dbReference type="Google" id="ProtNLM"/>
    </source>
</evidence>
<dbReference type="CDD" id="cd23163">
    <property type="entry name" value="Prefoldin_2"/>
    <property type="match status" value="1"/>
</dbReference>
<dbReference type="GO" id="GO:0006457">
    <property type="term" value="P:protein folding"/>
    <property type="evidence" value="ECO:0007669"/>
    <property type="project" value="InterPro"/>
</dbReference>
<reference evidence="5" key="4">
    <citation type="submission" date="2025-08" db="UniProtKB">
        <authorList>
            <consortium name="Ensembl"/>
        </authorList>
    </citation>
    <scope>IDENTIFICATION</scope>
</reference>
<reference evidence="6" key="1">
    <citation type="journal article" date="2006" name="Science">
        <title>Ancient noncoding elements conserved in the human genome.</title>
        <authorList>
            <person name="Venkatesh B."/>
            <person name="Kirkness E.F."/>
            <person name="Loh Y.H."/>
            <person name="Halpern A.L."/>
            <person name="Lee A.P."/>
            <person name="Johnson J."/>
            <person name="Dandona N."/>
            <person name="Viswanathan L.D."/>
            <person name="Tay A."/>
            <person name="Venter J.C."/>
            <person name="Strausberg R.L."/>
            <person name="Brenner S."/>
        </authorList>
    </citation>
    <scope>NUCLEOTIDE SEQUENCE [LARGE SCALE GENOMIC DNA]</scope>
</reference>
<organism evidence="5 6">
    <name type="scientific">Callorhinchus milii</name>
    <name type="common">Ghost shark</name>
    <dbReference type="NCBI Taxonomy" id="7868"/>
    <lineage>
        <taxon>Eukaryota</taxon>
        <taxon>Metazoa</taxon>
        <taxon>Chordata</taxon>
        <taxon>Craniata</taxon>
        <taxon>Vertebrata</taxon>
        <taxon>Chondrichthyes</taxon>
        <taxon>Holocephali</taxon>
        <taxon>Chimaeriformes</taxon>
        <taxon>Callorhinchidae</taxon>
        <taxon>Callorhinchus</taxon>
    </lineage>
</organism>
<feature type="region of interest" description="Disordered" evidence="4">
    <location>
        <begin position="99"/>
        <end position="121"/>
    </location>
</feature>
<reference evidence="6" key="3">
    <citation type="journal article" date="2014" name="Nature">
        <title>Elephant shark genome provides unique insights into gnathostome evolution.</title>
        <authorList>
            <consortium name="International Elephant Shark Genome Sequencing Consortium"/>
            <person name="Venkatesh B."/>
            <person name="Lee A.P."/>
            <person name="Ravi V."/>
            <person name="Maurya A.K."/>
            <person name="Lian M.M."/>
            <person name="Swann J.B."/>
            <person name="Ohta Y."/>
            <person name="Flajnik M.F."/>
            <person name="Sutoh Y."/>
            <person name="Kasahara M."/>
            <person name="Hoon S."/>
            <person name="Gangu V."/>
            <person name="Roy S.W."/>
            <person name="Irimia M."/>
            <person name="Korzh V."/>
            <person name="Kondrychyn I."/>
            <person name="Lim Z.W."/>
            <person name="Tay B.H."/>
            <person name="Tohari S."/>
            <person name="Kong K.W."/>
            <person name="Ho S."/>
            <person name="Lorente-Galdos B."/>
            <person name="Quilez J."/>
            <person name="Marques-Bonet T."/>
            <person name="Raney B.J."/>
            <person name="Ingham P.W."/>
            <person name="Tay A."/>
            <person name="Hillier L.W."/>
            <person name="Minx P."/>
            <person name="Boehm T."/>
            <person name="Wilson R.K."/>
            <person name="Brenner S."/>
            <person name="Warren W.C."/>
        </authorList>
    </citation>
    <scope>NUCLEOTIDE SEQUENCE [LARGE SCALE GENOMIC DNA]</scope>
</reference>
<dbReference type="AlphaFoldDB" id="A0A4W3GUY0"/>
<dbReference type="InterPro" id="IPR027235">
    <property type="entry name" value="PFD2"/>
</dbReference>
<dbReference type="SUPFAM" id="SSF46579">
    <property type="entry name" value="Prefoldin"/>
    <property type="match status" value="1"/>
</dbReference>
<proteinExistence type="inferred from homology"/>
<reference evidence="6" key="2">
    <citation type="journal article" date="2007" name="PLoS Biol.">
        <title>Survey sequencing and comparative analysis of the elephant shark (Callorhinchus milii) genome.</title>
        <authorList>
            <person name="Venkatesh B."/>
            <person name="Kirkness E.F."/>
            <person name="Loh Y.H."/>
            <person name="Halpern A.L."/>
            <person name="Lee A.P."/>
            <person name="Johnson J."/>
            <person name="Dandona N."/>
            <person name="Viswanathan L.D."/>
            <person name="Tay A."/>
            <person name="Venter J.C."/>
            <person name="Strausberg R.L."/>
            <person name="Brenner S."/>
        </authorList>
    </citation>
    <scope>NUCLEOTIDE SEQUENCE [LARGE SCALE GENOMIC DNA]</scope>
</reference>
<reference evidence="5" key="5">
    <citation type="submission" date="2025-09" db="UniProtKB">
        <authorList>
            <consortium name="Ensembl"/>
        </authorList>
    </citation>
    <scope>IDENTIFICATION</scope>
</reference>